<dbReference type="GO" id="GO:0047974">
    <property type="term" value="F:guanosine deaminase activity"/>
    <property type="evidence" value="ECO:0007669"/>
    <property type="project" value="TreeGrafter"/>
</dbReference>
<feature type="domain" description="CMP/dCMP-type deaminase" evidence="1">
    <location>
        <begin position="4"/>
        <end position="117"/>
    </location>
</feature>
<proteinExistence type="predicted"/>
<dbReference type="GO" id="GO:0006152">
    <property type="term" value="P:purine nucleoside catabolic process"/>
    <property type="evidence" value="ECO:0007669"/>
    <property type="project" value="TreeGrafter"/>
</dbReference>
<reference evidence="2" key="1">
    <citation type="submission" date="2019-02" db="EMBL/GenBank/DDBJ databases">
        <authorList>
            <person name="Gruber-Vodicka R. H."/>
            <person name="Seah K. B. B."/>
        </authorList>
    </citation>
    <scope>NUCLEOTIDE SEQUENCE</scope>
    <source>
        <strain evidence="2">BECK_BZ125</strain>
    </source>
</reference>
<dbReference type="PANTHER" id="PTHR11079:SF161">
    <property type="entry name" value="CMP_DCMP-TYPE DEAMINASE DOMAIN-CONTAINING PROTEIN"/>
    <property type="match status" value="1"/>
</dbReference>
<dbReference type="EMBL" id="CAADFT010000006">
    <property type="protein sequence ID" value="VFK40021.1"/>
    <property type="molecule type" value="Genomic_DNA"/>
</dbReference>
<evidence type="ECO:0000313" key="2">
    <source>
        <dbReference type="EMBL" id="VFK40021.1"/>
    </source>
</evidence>
<dbReference type="InterPro" id="IPR016193">
    <property type="entry name" value="Cytidine_deaminase-like"/>
</dbReference>
<name>A0A450YEP8_9GAMM</name>
<sequence length="160" mass="17950">MSEMREKDFIARAVELSRESAKRGGKSLPFGALIVRDGHIIAEACNQVHWERDPTAHAEIVAIRGACRELGTHKLSGCILYASCEPCPMCYAAAYWANMERIHYAMPGEEIKAFGYDDIGLYEDLAKPREERGLVSAIHIPDPRALAIFRDWFDARIGAR</sequence>
<organism evidence="2">
    <name type="scientific">Candidatus Kentrum sp. TC</name>
    <dbReference type="NCBI Taxonomy" id="2126339"/>
    <lineage>
        <taxon>Bacteria</taxon>
        <taxon>Pseudomonadati</taxon>
        <taxon>Pseudomonadota</taxon>
        <taxon>Gammaproteobacteria</taxon>
        <taxon>Candidatus Kentrum</taxon>
    </lineage>
</organism>
<dbReference type="AlphaFoldDB" id="A0A450YEP8"/>
<dbReference type="PROSITE" id="PS51747">
    <property type="entry name" value="CYT_DCMP_DEAMINASES_2"/>
    <property type="match status" value="1"/>
</dbReference>
<protein>
    <submittedName>
        <fullName evidence="2">tRNA(Arg) A34 adenosine deaminase TadA</fullName>
    </submittedName>
</protein>
<dbReference type="InterPro" id="IPR002125">
    <property type="entry name" value="CMP_dCMP_dom"/>
</dbReference>
<dbReference type="Gene3D" id="3.40.140.10">
    <property type="entry name" value="Cytidine Deaminase, domain 2"/>
    <property type="match status" value="1"/>
</dbReference>
<dbReference type="SUPFAM" id="SSF53927">
    <property type="entry name" value="Cytidine deaminase-like"/>
    <property type="match status" value="1"/>
</dbReference>
<accession>A0A450YEP8</accession>
<evidence type="ECO:0000259" key="1">
    <source>
        <dbReference type="PROSITE" id="PS51747"/>
    </source>
</evidence>
<dbReference type="PANTHER" id="PTHR11079">
    <property type="entry name" value="CYTOSINE DEAMINASE FAMILY MEMBER"/>
    <property type="match status" value="1"/>
</dbReference>
<dbReference type="Pfam" id="PF00383">
    <property type="entry name" value="dCMP_cyt_deam_1"/>
    <property type="match status" value="1"/>
</dbReference>
<dbReference type="CDD" id="cd01285">
    <property type="entry name" value="nucleoside_deaminase"/>
    <property type="match status" value="1"/>
</dbReference>
<gene>
    <name evidence="2" type="ORF">BECKTC1821E_GA0114239_100629</name>
</gene>